<evidence type="ECO:0000259" key="2">
    <source>
        <dbReference type="Pfam" id="PF03457"/>
    </source>
</evidence>
<protein>
    <recommendedName>
        <fullName evidence="2">Helicase-associated domain-containing protein</fullName>
    </recommendedName>
</protein>
<feature type="compositionally biased region" description="Polar residues" evidence="1">
    <location>
        <begin position="243"/>
        <end position="254"/>
    </location>
</feature>
<name>A0A7S1ZR53_9STRA</name>
<feature type="domain" description="Helicase-associated" evidence="2">
    <location>
        <begin position="139"/>
        <end position="205"/>
    </location>
</feature>
<proteinExistence type="predicted"/>
<feature type="compositionally biased region" description="Basic and acidic residues" evidence="1">
    <location>
        <begin position="256"/>
        <end position="265"/>
    </location>
</feature>
<evidence type="ECO:0000256" key="1">
    <source>
        <dbReference type="SAM" id="MobiDB-lite"/>
    </source>
</evidence>
<reference evidence="3" key="1">
    <citation type="submission" date="2021-01" db="EMBL/GenBank/DDBJ databases">
        <authorList>
            <person name="Corre E."/>
            <person name="Pelletier E."/>
            <person name="Niang G."/>
            <person name="Scheremetjew M."/>
            <person name="Finn R."/>
            <person name="Kale V."/>
            <person name="Holt S."/>
            <person name="Cochrane G."/>
            <person name="Meng A."/>
            <person name="Brown T."/>
            <person name="Cohen L."/>
        </authorList>
    </citation>
    <scope>NUCLEOTIDE SEQUENCE</scope>
    <source>
        <strain evidence="3">Pop2</strain>
    </source>
</reference>
<dbReference type="AlphaFoldDB" id="A0A7S1ZR53"/>
<organism evidence="3">
    <name type="scientific">Ditylum brightwellii</name>
    <dbReference type="NCBI Taxonomy" id="49249"/>
    <lineage>
        <taxon>Eukaryota</taxon>
        <taxon>Sar</taxon>
        <taxon>Stramenopiles</taxon>
        <taxon>Ochrophyta</taxon>
        <taxon>Bacillariophyta</taxon>
        <taxon>Mediophyceae</taxon>
        <taxon>Lithodesmiophycidae</taxon>
        <taxon>Lithodesmiales</taxon>
        <taxon>Lithodesmiaceae</taxon>
        <taxon>Ditylum</taxon>
    </lineage>
</organism>
<dbReference type="PANTHER" id="PTHR33418">
    <property type="entry name" value="HELICASE-ASSOCIATED"/>
    <property type="match status" value="1"/>
</dbReference>
<dbReference type="EMBL" id="HBGN01030290">
    <property type="protein sequence ID" value="CAD9346718.1"/>
    <property type="molecule type" value="Transcribed_RNA"/>
</dbReference>
<dbReference type="Pfam" id="PF03457">
    <property type="entry name" value="HA"/>
    <property type="match status" value="1"/>
</dbReference>
<dbReference type="InterPro" id="IPR005114">
    <property type="entry name" value="Helicase_assoc"/>
</dbReference>
<gene>
    <name evidence="3" type="ORF">DBRI1063_LOCUS19516</name>
</gene>
<sequence length="311" mass="36064">MKLETLLPQAEDCKLAHTSISALVEAQKRKRDAIMMFEEEKLTHTERQIRHLVQYKMDHGDFDGLTPRNKGVGDARKGTPAQNSLRQFRCQYQKYKKESEQDSSPKLSIHQKVREENIQLLEDFGLVLDVPVKKSYGGWDDHLERLRLYKEREGHVKVPQLYKDDDGCSLGFWVSNQRKDYEKWCCRQTTPMNPDRIMRLEELGFTWKLRYGRPKRHEERFRNKAIGVGYNASGEENDKNKSDSNSTGEVTNIDGSEERRGKDNSENSIPDEAPRVDTSDEEKGNDKDENIHDIFNIASPKIPTEESFTVA</sequence>
<dbReference type="PANTHER" id="PTHR33418:SF1">
    <property type="entry name" value="HELICASE-ASSOCIATED DOMAIN-CONTAINING PROTEIN"/>
    <property type="match status" value="1"/>
</dbReference>
<feature type="region of interest" description="Disordered" evidence="1">
    <location>
        <begin position="230"/>
        <end position="311"/>
    </location>
</feature>
<evidence type="ECO:0000313" key="3">
    <source>
        <dbReference type="EMBL" id="CAD9346718.1"/>
    </source>
</evidence>
<feature type="compositionally biased region" description="Basic and acidic residues" evidence="1">
    <location>
        <begin position="272"/>
        <end position="292"/>
    </location>
</feature>
<dbReference type="Gene3D" id="6.10.140.530">
    <property type="match status" value="1"/>
</dbReference>
<accession>A0A7S1ZR53</accession>